<dbReference type="EMBL" id="JAFKCU010000001">
    <property type="protein sequence ID" value="MBN7814012.1"/>
    <property type="molecule type" value="Genomic_DNA"/>
</dbReference>
<dbReference type="RefSeq" id="WP_206584676.1">
    <property type="nucleotide sequence ID" value="NZ_JAFKCU010000001.1"/>
</dbReference>
<organism evidence="2 3">
    <name type="scientific">Algoriphagus pacificus</name>
    <dbReference type="NCBI Taxonomy" id="2811234"/>
    <lineage>
        <taxon>Bacteria</taxon>
        <taxon>Pseudomonadati</taxon>
        <taxon>Bacteroidota</taxon>
        <taxon>Cytophagia</taxon>
        <taxon>Cytophagales</taxon>
        <taxon>Cyclobacteriaceae</taxon>
        <taxon>Algoriphagus</taxon>
    </lineage>
</organism>
<protein>
    <submittedName>
        <fullName evidence="2">DUF4252 domain-containing protein</fullName>
    </submittedName>
</protein>
<accession>A0ABS3CA73</accession>
<gene>
    <name evidence="2" type="ORF">J0A69_01170</name>
</gene>
<sequence length="182" mass="20372">MKKLLILPIILMALVFKAHAQDDAIQKFFSKYMEDDRFSRVYISPKMMQMAGGFLKSNAENDKDAEDLGALIQKVKGIRILSSDEVNGQSLYKEAMSTLTKNKYEELMDVQDKGSNLKFMVREEGGLVRELLMLSGDSDGDFTLLSMLGTFTYEDLNLLAEKTDIPGMDSYSKGSKGPKGNK</sequence>
<dbReference type="InterPro" id="IPR025348">
    <property type="entry name" value="DUF4252"/>
</dbReference>
<evidence type="ECO:0000313" key="3">
    <source>
        <dbReference type="Proteomes" id="UP000664480"/>
    </source>
</evidence>
<keyword evidence="1" id="KW-0732">Signal</keyword>
<proteinExistence type="predicted"/>
<evidence type="ECO:0000256" key="1">
    <source>
        <dbReference type="SAM" id="SignalP"/>
    </source>
</evidence>
<dbReference type="Pfam" id="PF14060">
    <property type="entry name" value="DUF4252"/>
    <property type="match status" value="1"/>
</dbReference>
<dbReference type="Proteomes" id="UP000664480">
    <property type="component" value="Unassembled WGS sequence"/>
</dbReference>
<name>A0ABS3CA73_9BACT</name>
<feature type="chain" id="PRO_5046188472" evidence="1">
    <location>
        <begin position="21"/>
        <end position="182"/>
    </location>
</feature>
<comment type="caution">
    <text evidence="2">The sequence shown here is derived from an EMBL/GenBank/DDBJ whole genome shotgun (WGS) entry which is preliminary data.</text>
</comment>
<evidence type="ECO:0000313" key="2">
    <source>
        <dbReference type="EMBL" id="MBN7814012.1"/>
    </source>
</evidence>
<feature type="signal peptide" evidence="1">
    <location>
        <begin position="1"/>
        <end position="20"/>
    </location>
</feature>
<keyword evidence="3" id="KW-1185">Reference proteome</keyword>
<reference evidence="2 3" key="1">
    <citation type="submission" date="2021-03" db="EMBL/GenBank/DDBJ databases">
        <title>novel species isolated from a fishpond in China.</title>
        <authorList>
            <person name="Lu H."/>
            <person name="Cai Z."/>
        </authorList>
    </citation>
    <scope>NUCLEOTIDE SEQUENCE [LARGE SCALE GENOMIC DNA]</scope>
    <source>
        <strain evidence="2 3">YJ13C</strain>
    </source>
</reference>